<dbReference type="GO" id="GO:0022857">
    <property type="term" value="F:transmembrane transporter activity"/>
    <property type="evidence" value="ECO:0007669"/>
    <property type="project" value="InterPro"/>
</dbReference>
<dbReference type="GO" id="GO:0016020">
    <property type="term" value="C:membrane"/>
    <property type="evidence" value="ECO:0007669"/>
    <property type="project" value="UniProtKB-SubCell"/>
</dbReference>
<evidence type="ECO:0000313" key="9">
    <source>
        <dbReference type="Proteomes" id="UP000054266"/>
    </source>
</evidence>
<evidence type="ECO:0000259" key="7">
    <source>
        <dbReference type="PROSITE" id="PS50850"/>
    </source>
</evidence>
<dbReference type="FunFam" id="1.20.1250.20:FF:000057">
    <property type="entry name" value="MFS general substrate transporter"/>
    <property type="match status" value="1"/>
</dbReference>
<dbReference type="Proteomes" id="UP000054266">
    <property type="component" value="Unassembled WGS sequence"/>
</dbReference>
<feature type="transmembrane region" description="Helical" evidence="6">
    <location>
        <begin position="168"/>
        <end position="191"/>
    </location>
</feature>
<keyword evidence="4 6" id="KW-1133">Transmembrane helix</keyword>
<name>A0A0D2FKB9_9EURO</name>
<evidence type="ECO:0000256" key="5">
    <source>
        <dbReference type="ARBA" id="ARBA00023136"/>
    </source>
</evidence>
<keyword evidence="2" id="KW-0813">Transport</keyword>
<dbReference type="InterPro" id="IPR036259">
    <property type="entry name" value="MFS_trans_sf"/>
</dbReference>
<feature type="transmembrane region" description="Helical" evidence="6">
    <location>
        <begin position="370"/>
        <end position="390"/>
    </location>
</feature>
<dbReference type="InterPro" id="IPR011701">
    <property type="entry name" value="MFS"/>
</dbReference>
<dbReference type="InterPro" id="IPR020846">
    <property type="entry name" value="MFS_dom"/>
</dbReference>
<protein>
    <recommendedName>
        <fullName evidence="7">Major facilitator superfamily (MFS) profile domain-containing protein</fullName>
    </recommendedName>
</protein>
<dbReference type="PANTHER" id="PTHR43791:SF92">
    <property type="entry name" value="AGL026WP"/>
    <property type="match status" value="1"/>
</dbReference>
<dbReference type="SUPFAM" id="SSF103473">
    <property type="entry name" value="MFS general substrate transporter"/>
    <property type="match status" value="1"/>
</dbReference>
<feature type="transmembrane region" description="Helical" evidence="6">
    <location>
        <begin position="464"/>
        <end position="485"/>
    </location>
</feature>
<feature type="transmembrane region" description="Helical" evidence="6">
    <location>
        <begin position="307"/>
        <end position="326"/>
    </location>
</feature>
<evidence type="ECO:0000256" key="2">
    <source>
        <dbReference type="ARBA" id="ARBA00022448"/>
    </source>
</evidence>
<feature type="transmembrane region" description="Helical" evidence="6">
    <location>
        <begin position="114"/>
        <end position="136"/>
    </location>
</feature>
<keyword evidence="9" id="KW-1185">Reference proteome</keyword>
<organism evidence="8 9">
    <name type="scientific">Phialophora macrospora</name>
    <dbReference type="NCBI Taxonomy" id="1851006"/>
    <lineage>
        <taxon>Eukaryota</taxon>
        <taxon>Fungi</taxon>
        <taxon>Dikarya</taxon>
        <taxon>Ascomycota</taxon>
        <taxon>Pezizomycotina</taxon>
        <taxon>Eurotiomycetes</taxon>
        <taxon>Chaetothyriomycetidae</taxon>
        <taxon>Chaetothyriales</taxon>
        <taxon>Herpotrichiellaceae</taxon>
        <taxon>Phialophora</taxon>
    </lineage>
</organism>
<dbReference type="Gene3D" id="1.20.1250.20">
    <property type="entry name" value="MFS general substrate transporter like domains"/>
    <property type="match status" value="2"/>
</dbReference>
<evidence type="ECO:0000256" key="1">
    <source>
        <dbReference type="ARBA" id="ARBA00004141"/>
    </source>
</evidence>
<reference evidence="8 9" key="1">
    <citation type="submission" date="2015-01" db="EMBL/GenBank/DDBJ databases">
        <title>The Genome Sequence of Capronia semiimmersa CBS27337.</title>
        <authorList>
            <consortium name="The Broad Institute Genomics Platform"/>
            <person name="Cuomo C."/>
            <person name="de Hoog S."/>
            <person name="Gorbushina A."/>
            <person name="Stielow B."/>
            <person name="Teixiera M."/>
            <person name="Abouelleil A."/>
            <person name="Chapman S.B."/>
            <person name="Priest M."/>
            <person name="Young S.K."/>
            <person name="Wortman J."/>
            <person name="Nusbaum C."/>
            <person name="Birren B."/>
        </authorList>
    </citation>
    <scope>NUCLEOTIDE SEQUENCE [LARGE SCALE GENOMIC DNA]</scope>
    <source>
        <strain evidence="8 9">CBS 27337</strain>
    </source>
</reference>
<feature type="domain" description="Major facilitator superfamily (MFS) profile" evidence="7">
    <location>
        <begin position="77"/>
        <end position="490"/>
    </location>
</feature>
<evidence type="ECO:0000313" key="8">
    <source>
        <dbReference type="EMBL" id="KIW68548.1"/>
    </source>
</evidence>
<comment type="subcellular location">
    <subcellularLocation>
        <location evidence="1">Membrane</location>
        <topology evidence="1">Multi-pass membrane protein</topology>
    </subcellularLocation>
</comment>
<dbReference type="Pfam" id="PF07690">
    <property type="entry name" value="MFS_1"/>
    <property type="match status" value="1"/>
</dbReference>
<dbReference type="HOGENOM" id="CLU_001265_0_6_1"/>
<evidence type="ECO:0000256" key="6">
    <source>
        <dbReference type="SAM" id="Phobius"/>
    </source>
</evidence>
<feature type="transmembrane region" description="Helical" evidence="6">
    <location>
        <begin position="346"/>
        <end position="363"/>
    </location>
</feature>
<dbReference type="PROSITE" id="PS50850">
    <property type="entry name" value="MFS"/>
    <property type="match status" value="1"/>
</dbReference>
<dbReference type="AlphaFoldDB" id="A0A0D2FKB9"/>
<feature type="transmembrane region" description="Helical" evidence="6">
    <location>
        <begin position="236"/>
        <end position="259"/>
    </location>
</feature>
<proteinExistence type="predicted"/>
<gene>
    <name evidence="8" type="ORF">PV04_04487</name>
</gene>
<dbReference type="PANTHER" id="PTHR43791">
    <property type="entry name" value="PERMEASE-RELATED"/>
    <property type="match status" value="1"/>
</dbReference>
<feature type="transmembrane region" description="Helical" evidence="6">
    <location>
        <begin position="143"/>
        <end position="162"/>
    </location>
</feature>
<feature type="transmembrane region" description="Helical" evidence="6">
    <location>
        <begin position="203"/>
        <end position="224"/>
    </location>
</feature>
<sequence length="529" mass="58432">MLQKICSVMRTTPRKAIRGRRMVRGPVEKVASLEGLLAVLNDPDRASDELRNQLAGFDNEALADGIRVIKRLLDCCLIAMAWAMFACSYFDRSCLASAELMGLRTDLSMNSNEYGLAMMLLFIAYVLAQVPSNLYLAKGRPSIYLPTAMVLWGCVCTSTAFVRTPGALYAMRFLLGLLEAPFCVGCLFLISSWYTRTELGLRSAILLSAPMMANAFTGVIAFGIHDSIDGTYGLEGWRWLFIVGGSITIFMACIAFFTLPDYPHNTRWLHEEERALAQLRLVADRGTSEYDVSRLVGLKMALNSWQVWTFAGMYFLLAIGTSLHNFFPSVVQTLGFSRNTTLWMTAPPYLLAVVVAISTALSADRLRNASFHVVGTAALAIVGFLLFLLGQSTDRGDVWARYASTFLMIAGAHAANPIVLGWAQKTVRQPREMRATAIAIVNTSGTIAQIATSELYPRRWAPKYIQTMSLNTACALVAILLTIFMREALRRANKKLDLVEAAVDTEADVPGRSDGAERPPLVRTYRYVT</sequence>
<accession>A0A0D2FKB9</accession>
<evidence type="ECO:0000256" key="3">
    <source>
        <dbReference type="ARBA" id="ARBA00022692"/>
    </source>
</evidence>
<keyword evidence="3 6" id="KW-0812">Transmembrane</keyword>
<feature type="transmembrane region" description="Helical" evidence="6">
    <location>
        <begin position="435"/>
        <end position="452"/>
    </location>
</feature>
<keyword evidence="5 6" id="KW-0472">Membrane</keyword>
<feature type="transmembrane region" description="Helical" evidence="6">
    <location>
        <begin position="402"/>
        <end position="423"/>
    </location>
</feature>
<dbReference type="FunFam" id="1.20.1250.20:FF:000013">
    <property type="entry name" value="MFS general substrate transporter"/>
    <property type="match status" value="1"/>
</dbReference>
<dbReference type="EMBL" id="KN846958">
    <property type="protein sequence ID" value="KIW68548.1"/>
    <property type="molecule type" value="Genomic_DNA"/>
</dbReference>
<feature type="transmembrane region" description="Helical" evidence="6">
    <location>
        <begin position="72"/>
        <end position="91"/>
    </location>
</feature>
<evidence type="ECO:0000256" key="4">
    <source>
        <dbReference type="ARBA" id="ARBA00022989"/>
    </source>
</evidence>